<comment type="caution">
    <text evidence="2">The sequence shown here is derived from an EMBL/GenBank/DDBJ whole genome shotgun (WGS) entry which is preliminary data.</text>
</comment>
<dbReference type="Pfam" id="PF02643">
    <property type="entry name" value="DUF192"/>
    <property type="match status" value="1"/>
</dbReference>
<gene>
    <name evidence="2" type="ORF">ACFOGJ_02170</name>
</gene>
<evidence type="ECO:0000313" key="2">
    <source>
        <dbReference type="EMBL" id="MFC3226015.1"/>
    </source>
</evidence>
<evidence type="ECO:0000256" key="1">
    <source>
        <dbReference type="SAM" id="MobiDB-lite"/>
    </source>
</evidence>
<dbReference type="Proteomes" id="UP001595528">
    <property type="component" value="Unassembled WGS sequence"/>
</dbReference>
<dbReference type="EMBL" id="JBHRTR010000005">
    <property type="protein sequence ID" value="MFC3226015.1"/>
    <property type="molecule type" value="Genomic_DNA"/>
</dbReference>
<dbReference type="InterPro" id="IPR038695">
    <property type="entry name" value="Saro_0823-like_sf"/>
</dbReference>
<accession>A0ABV7KUP0</accession>
<dbReference type="PANTHER" id="PTHR37953">
    <property type="entry name" value="UPF0127 PROTEIN MJ1496"/>
    <property type="match status" value="1"/>
</dbReference>
<proteinExistence type="predicted"/>
<dbReference type="PANTHER" id="PTHR37953:SF1">
    <property type="entry name" value="UPF0127 PROTEIN MJ1496"/>
    <property type="match status" value="1"/>
</dbReference>
<dbReference type="RefSeq" id="WP_379897763.1">
    <property type="nucleotide sequence ID" value="NZ_JBHRTR010000005.1"/>
</dbReference>
<dbReference type="InterPro" id="IPR003795">
    <property type="entry name" value="DUF192"/>
</dbReference>
<protein>
    <submittedName>
        <fullName evidence="2">DUF192 domain-containing protein</fullName>
    </submittedName>
</protein>
<evidence type="ECO:0000313" key="3">
    <source>
        <dbReference type="Proteomes" id="UP001595528"/>
    </source>
</evidence>
<dbReference type="Gene3D" id="2.60.120.1140">
    <property type="entry name" value="Protein of unknown function DUF192"/>
    <property type="match status" value="1"/>
</dbReference>
<keyword evidence="3" id="KW-1185">Reference proteome</keyword>
<reference evidence="3" key="1">
    <citation type="journal article" date="2019" name="Int. J. Syst. Evol. Microbiol.">
        <title>The Global Catalogue of Microorganisms (GCM) 10K type strain sequencing project: providing services to taxonomists for standard genome sequencing and annotation.</title>
        <authorList>
            <consortium name="The Broad Institute Genomics Platform"/>
            <consortium name="The Broad Institute Genome Sequencing Center for Infectious Disease"/>
            <person name="Wu L."/>
            <person name="Ma J."/>
        </authorList>
    </citation>
    <scope>NUCLEOTIDE SEQUENCE [LARGE SCALE GENOMIC DNA]</scope>
    <source>
        <strain evidence="3">KCTC 42964</strain>
    </source>
</reference>
<organism evidence="2 3">
    <name type="scientific">Marinibaculum pumilum</name>
    <dbReference type="NCBI Taxonomy" id="1766165"/>
    <lineage>
        <taxon>Bacteria</taxon>
        <taxon>Pseudomonadati</taxon>
        <taxon>Pseudomonadota</taxon>
        <taxon>Alphaproteobacteria</taxon>
        <taxon>Rhodospirillales</taxon>
        <taxon>Rhodospirillaceae</taxon>
        <taxon>Marinibaculum</taxon>
    </lineage>
</organism>
<sequence>MPDAKPQFAGPVQIHAVRALAFLLLAGLWLAQAGPAAALERSELVVQAETGAQRFVVEVAATPQEQAQGLMHRRSLDADAGMLFPFPEARPARFWMRNTFVSLDLLFIAPDGRIESIHARAQPLDESTIPSRGAVIAVLEILAGEAERRGIRPGDRVLHPALPAPDTAPGGSATGARQ</sequence>
<feature type="region of interest" description="Disordered" evidence="1">
    <location>
        <begin position="153"/>
        <end position="178"/>
    </location>
</feature>
<name>A0ABV7KUP0_9PROT</name>